<name>A0AAV9ZAR0_9AGAR</name>
<organism evidence="1 2">
    <name type="scientific">Favolaschia claudopus</name>
    <dbReference type="NCBI Taxonomy" id="2862362"/>
    <lineage>
        <taxon>Eukaryota</taxon>
        <taxon>Fungi</taxon>
        <taxon>Dikarya</taxon>
        <taxon>Basidiomycota</taxon>
        <taxon>Agaricomycotina</taxon>
        <taxon>Agaricomycetes</taxon>
        <taxon>Agaricomycetidae</taxon>
        <taxon>Agaricales</taxon>
        <taxon>Marasmiineae</taxon>
        <taxon>Mycenaceae</taxon>
        <taxon>Favolaschia</taxon>
    </lineage>
</organism>
<protein>
    <submittedName>
        <fullName evidence="1">Uncharacterized protein</fullName>
    </submittedName>
</protein>
<dbReference type="EMBL" id="JAWWNJ010000175">
    <property type="protein sequence ID" value="KAK6975055.1"/>
    <property type="molecule type" value="Genomic_DNA"/>
</dbReference>
<comment type="caution">
    <text evidence="1">The sequence shown here is derived from an EMBL/GenBank/DDBJ whole genome shotgun (WGS) entry which is preliminary data.</text>
</comment>
<dbReference type="AlphaFoldDB" id="A0AAV9ZAR0"/>
<evidence type="ECO:0000313" key="1">
    <source>
        <dbReference type="EMBL" id="KAK6975055.1"/>
    </source>
</evidence>
<proteinExistence type="predicted"/>
<keyword evidence="2" id="KW-1185">Reference proteome</keyword>
<evidence type="ECO:0000313" key="2">
    <source>
        <dbReference type="Proteomes" id="UP001362999"/>
    </source>
</evidence>
<accession>A0AAV9ZAR0</accession>
<dbReference type="Proteomes" id="UP001362999">
    <property type="component" value="Unassembled WGS sequence"/>
</dbReference>
<reference evidence="1 2" key="1">
    <citation type="journal article" date="2024" name="J Genomics">
        <title>Draft genome sequencing and assembly of Favolaschia claudopus CIRM-BRFM 2984 isolated from oak limbs.</title>
        <authorList>
            <person name="Navarro D."/>
            <person name="Drula E."/>
            <person name="Chaduli D."/>
            <person name="Cazenave R."/>
            <person name="Ahrendt S."/>
            <person name="Wang J."/>
            <person name="Lipzen A."/>
            <person name="Daum C."/>
            <person name="Barry K."/>
            <person name="Grigoriev I.V."/>
            <person name="Favel A."/>
            <person name="Rosso M.N."/>
            <person name="Martin F."/>
        </authorList>
    </citation>
    <scope>NUCLEOTIDE SEQUENCE [LARGE SCALE GENOMIC DNA]</scope>
    <source>
        <strain evidence="1 2">CIRM-BRFM 2984</strain>
    </source>
</reference>
<sequence>MDESRRGKSGRYSNNIDEIKKFESRALKSPLDESIQAQERTQSKGLLSNLKFELKQNPLNEMDSKVGLEQSSKGKSLWPMHIPRLLAEDYSACNQSQEYHFNMIPGNRPIANGLLLPVVISTKISVHEATRSGFGLGVSKSWFIFCPKYSRGIVSPELHNSFDSSSHQGSKAVQHLFIPAALRNENSGPPKGGFHQCQVKFIRISPGPPLSGLGLPVEAAATVSGGEWVEGASLRMSITACHVGQPWSIFKLRLTAPRAALSDVPALAIFRAPPDSRNSLIQSVGEVARTLLDY</sequence>
<gene>
    <name evidence="1" type="ORF">R3P38DRAFT_2811030</name>
</gene>